<protein>
    <recommendedName>
        <fullName evidence="2">YABBY protein C-terminal domain-containing protein</fullName>
    </recommendedName>
</protein>
<name>A0A0D7BTN0_9AGAR</name>
<sequence length="73" mass="8216">MATATTKHSTEKPEKKTTSGGKKGNRRLTPFNKFMQTELARLKEAEPDKTHQQRFKLATGNWKTSPMNPKAAT</sequence>
<gene>
    <name evidence="3" type="ORF">CYLTODRAFT_386678</name>
</gene>
<feature type="region of interest" description="Disordered" evidence="1">
    <location>
        <begin position="1"/>
        <end position="31"/>
    </location>
</feature>
<dbReference type="InterPro" id="IPR056775">
    <property type="entry name" value="YABBY_C"/>
</dbReference>
<proteinExistence type="predicted"/>
<dbReference type="AlphaFoldDB" id="A0A0D7BTN0"/>
<evidence type="ECO:0000256" key="1">
    <source>
        <dbReference type="SAM" id="MobiDB-lite"/>
    </source>
</evidence>
<feature type="domain" description="YABBY protein C-terminal" evidence="2">
    <location>
        <begin position="18"/>
        <end position="68"/>
    </location>
</feature>
<keyword evidence="4" id="KW-1185">Reference proteome</keyword>
<feature type="region of interest" description="Disordered" evidence="1">
    <location>
        <begin position="43"/>
        <end position="73"/>
    </location>
</feature>
<dbReference type="OrthoDB" id="667577at2759"/>
<dbReference type="SUPFAM" id="SSF47095">
    <property type="entry name" value="HMG-box"/>
    <property type="match status" value="1"/>
</dbReference>
<evidence type="ECO:0000259" key="2">
    <source>
        <dbReference type="Pfam" id="PF04690"/>
    </source>
</evidence>
<dbReference type="InterPro" id="IPR036910">
    <property type="entry name" value="HMG_box_dom_sf"/>
</dbReference>
<dbReference type="Pfam" id="PF04690">
    <property type="entry name" value="YABBY"/>
    <property type="match status" value="1"/>
</dbReference>
<evidence type="ECO:0000313" key="4">
    <source>
        <dbReference type="Proteomes" id="UP000054007"/>
    </source>
</evidence>
<dbReference type="Proteomes" id="UP000054007">
    <property type="component" value="Unassembled WGS sequence"/>
</dbReference>
<dbReference type="Gene3D" id="1.10.30.10">
    <property type="entry name" value="High mobility group box domain"/>
    <property type="match status" value="1"/>
</dbReference>
<dbReference type="EMBL" id="KN880435">
    <property type="protein sequence ID" value="KIY73534.1"/>
    <property type="molecule type" value="Genomic_DNA"/>
</dbReference>
<accession>A0A0D7BTN0</accession>
<feature type="compositionally biased region" description="Basic and acidic residues" evidence="1">
    <location>
        <begin position="8"/>
        <end position="17"/>
    </location>
</feature>
<reference evidence="3 4" key="1">
    <citation type="journal article" date="2015" name="Fungal Genet. Biol.">
        <title>Evolution of novel wood decay mechanisms in Agaricales revealed by the genome sequences of Fistulina hepatica and Cylindrobasidium torrendii.</title>
        <authorList>
            <person name="Floudas D."/>
            <person name="Held B.W."/>
            <person name="Riley R."/>
            <person name="Nagy L.G."/>
            <person name="Koehler G."/>
            <person name="Ransdell A.S."/>
            <person name="Younus H."/>
            <person name="Chow J."/>
            <person name="Chiniquy J."/>
            <person name="Lipzen A."/>
            <person name="Tritt A."/>
            <person name="Sun H."/>
            <person name="Haridas S."/>
            <person name="LaButti K."/>
            <person name="Ohm R.A."/>
            <person name="Kues U."/>
            <person name="Blanchette R.A."/>
            <person name="Grigoriev I.V."/>
            <person name="Minto R.E."/>
            <person name="Hibbett D.S."/>
        </authorList>
    </citation>
    <scope>NUCLEOTIDE SEQUENCE [LARGE SCALE GENOMIC DNA]</scope>
    <source>
        <strain evidence="3 4">FP15055 ss-10</strain>
    </source>
</reference>
<organism evidence="3 4">
    <name type="scientific">Cylindrobasidium torrendii FP15055 ss-10</name>
    <dbReference type="NCBI Taxonomy" id="1314674"/>
    <lineage>
        <taxon>Eukaryota</taxon>
        <taxon>Fungi</taxon>
        <taxon>Dikarya</taxon>
        <taxon>Basidiomycota</taxon>
        <taxon>Agaricomycotina</taxon>
        <taxon>Agaricomycetes</taxon>
        <taxon>Agaricomycetidae</taxon>
        <taxon>Agaricales</taxon>
        <taxon>Marasmiineae</taxon>
        <taxon>Physalacriaceae</taxon>
        <taxon>Cylindrobasidium</taxon>
    </lineage>
</organism>
<evidence type="ECO:0000313" key="3">
    <source>
        <dbReference type="EMBL" id="KIY73534.1"/>
    </source>
</evidence>